<keyword evidence="1" id="KW-0677">Repeat</keyword>
<feature type="repeat" description="ANK" evidence="7">
    <location>
        <begin position="144"/>
        <end position="176"/>
    </location>
</feature>
<feature type="compositionally biased region" description="Acidic residues" evidence="8">
    <location>
        <begin position="239"/>
        <end position="263"/>
    </location>
</feature>
<keyword evidence="2 7" id="KW-0040">ANK repeat</keyword>
<dbReference type="InterPro" id="IPR002110">
    <property type="entry name" value="Ankyrin_rpt"/>
</dbReference>
<evidence type="ECO:0000256" key="1">
    <source>
        <dbReference type="ARBA" id="ARBA00022737"/>
    </source>
</evidence>
<dbReference type="Pfam" id="PF12796">
    <property type="entry name" value="Ank_2"/>
    <property type="match status" value="2"/>
</dbReference>
<dbReference type="GO" id="GO:0034142">
    <property type="term" value="P:toll-like receptor 4 signaling pathway"/>
    <property type="evidence" value="ECO:0007669"/>
    <property type="project" value="TreeGrafter"/>
</dbReference>
<feature type="repeat" description="ANK" evidence="7">
    <location>
        <begin position="178"/>
        <end position="210"/>
    </location>
</feature>
<name>A0A8C4X3V1_ERPCA</name>
<proteinExistence type="inferred from homology"/>
<feature type="chain" id="PRO_5047433801" description="NF-kappa-B inhibitor alpha" evidence="9">
    <location>
        <begin position="17"/>
        <end position="272"/>
    </location>
</feature>
<dbReference type="PANTHER" id="PTHR46680:SF1">
    <property type="entry name" value="NF-KAPPA-B INHIBITOR ALPHA"/>
    <property type="match status" value="1"/>
</dbReference>
<dbReference type="Proteomes" id="UP000694620">
    <property type="component" value="Chromosome 1"/>
</dbReference>
<evidence type="ECO:0000313" key="11">
    <source>
        <dbReference type="Proteomes" id="UP000694620"/>
    </source>
</evidence>
<keyword evidence="11" id="KW-1185">Reference proteome</keyword>
<gene>
    <name evidence="10" type="primary">NFKBIB</name>
</gene>
<keyword evidence="9" id="KW-0732">Signal</keyword>
<sequence>MNVSKVVLLHIGGVLGSPAFPAHYNPCRLSFLLSINESALHLAVIHEHTLFLEYILNFISGDPSRTEYLNVQNDLGQTALHIAVIVKQPDTVRKLLRAGANPEIQEREGNTALHIACRESLWECVTALTWPDLHKAHLQTTNYAGFTPLHIAIQRKDINTVTMLLSAGADSNVKDLSCGRTGLHLAVEVQSAELVKLLLNQGANVNATMYSGYTPLYSALYRPSELIRTILREHGALEPEPELVWDEDESEQSDEEEEEEFDDLVINGHPVV</sequence>
<dbReference type="GO" id="GO:0005829">
    <property type="term" value="C:cytosol"/>
    <property type="evidence" value="ECO:0007669"/>
    <property type="project" value="TreeGrafter"/>
</dbReference>
<dbReference type="InterPro" id="IPR051070">
    <property type="entry name" value="NF-kappa-B_inhibitor"/>
</dbReference>
<dbReference type="SMART" id="SM00248">
    <property type="entry name" value="ANK"/>
    <property type="match status" value="6"/>
</dbReference>
<dbReference type="GeneTree" id="ENSGT00940000161595"/>
<comment type="similarity">
    <text evidence="3">Belongs to the NF-kappa-B inhibitor family.</text>
</comment>
<feature type="repeat" description="ANK" evidence="7">
    <location>
        <begin position="75"/>
        <end position="107"/>
    </location>
</feature>
<dbReference type="AlphaFoldDB" id="A0A8C4X3V1"/>
<dbReference type="SUPFAM" id="SSF48403">
    <property type="entry name" value="Ankyrin repeat"/>
    <property type="match status" value="1"/>
</dbReference>
<evidence type="ECO:0000256" key="7">
    <source>
        <dbReference type="PROSITE-ProRule" id="PRU00023"/>
    </source>
</evidence>
<evidence type="ECO:0000256" key="3">
    <source>
        <dbReference type="ARBA" id="ARBA00038439"/>
    </source>
</evidence>
<reference evidence="10" key="1">
    <citation type="submission" date="2021-06" db="EMBL/GenBank/DDBJ databases">
        <authorList>
            <consortium name="Wellcome Sanger Institute Data Sharing"/>
        </authorList>
    </citation>
    <scope>NUCLEOTIDE SEQUENCE [LARGE SCALE GENOMIC DNA]</scope>
</reference>
<reference evidence="10" key="3">
    <citation type="submission" date="2025-09" db="UniProtKB">
        <authorList>
            <consortium name="Ensembl"/>
        </authorList>
    </citation>
    <scope>IDENTIFICATION</scope>
</reference>
<dbReference type="GO" id="GO:0071356">
    <property type="term" value="P:cellular response to tumor necrosis factor"/>
    <property type="evidence" value="ECO:0007669"/>
    <property type="project" value="TreeGrafter"/>
</dbReference>
<dbReference type="InterPro" id="IPR036770">
    <property type="entry name" value="Ankyrin_rpt-contain_sf"/>
</dbReference>
<dbReference type="PRINTS" id="PR01415">
    <property type="entry name" value="ANKYRIN"/>
</dbReference>
<evidence type="ECO:0000256" key="2">
    <source>
        <dbReference type="ARBA" id="ARBA00023043"/>
    </source>
</evidence>
<evidence type="ECO:0000256" key="5">
    <source>
        <dbReference type="ARBA" id="ARBA00041987"/>
    </source>
</evidence>
<feature type="region of interest" description="Disordered" evidence="8">
    <location>
        <begin position="238"/>
        <end position="272"/>
    </location>
</feature>
<evidence type="ECO:0000256" key="4">
    <source>
        <dbReference type="ARBA" id="ARBA00041123"/>
    </source>
</evidence>
<reference evidence="10" key="2">
    <citation type="submission" date="2025-08" db="UniProtKB">
        <authorList>
            <consortium name="Ensembl"/>
        </authorList>
    </citation>
    <scope>IDENTIFICATION</scope>
</reference>
<comment type="function">
    <text evidence="6">Inhibits the activity of dimeric NF-kappa-B/REL complexes by trapping REL (RELA/p65 and NFKB1/p50) dimers in the cytoplasm by masking their nuclear localization signals. On cellular stimulation by immune and pro-inflammatory responses, becomes phosphorylated promoting ubiquitination and degradation, enabling the dimeric RELA to translocate to the nucleus and activate transcription.</text>
</comment>
<dbReference type="Gene3D" id="1.25.40.20">
    <property type="entry name" value="Ankyrin repeat-containing domain"/>
    <property type="match status" value="1"/>
</dbReference>
<evidence type="ECO:0000256" key="8">
    <source>
        <dbReference type="SAM" id="MobiDB-lite"/>
    </source>
</evidence>
<evidence type="ECO:0000256" key="9">
    <source>
        <dbReference type="SAM" id="SignalP"/>
    </source>
</evidence>
<feature type="signal peptide" evidence="9">
    <location>
        <begin position="1"/>
        <end position="16"/>
    </location>
</feature>
<accession>A0A8C4X3V1</accession>
<protein>
    <recommendedName>
        <fullName evidence="4">NF-kappa-B inhibitor alpha</fullName>
    </recommendedName>
    <alternativeName>
        <fullName evidence="5">I-kappa-B-alpha</fullName>
    </alternativeName>
</protein>
<evidence type="ECO:0000256" key="6">
    <source>
        <dbReference type="ARBA" id="ARBA00045368"/>
    </source>
</evidence>
<dbReference type="PROSITE" id="PS50297">
    <property type="entry name" value="ANK_REP_REGION"/>
    <property type="match status" value="3"/>
</dbReference>
<dbReference type="PANTHER" id="PTHR46680">
    <property type="entry name" value="NF-KAPPA-B INHIBITOR ALPHA"/>
    <property type="match status" value="1"/>
</dbReference>
<dbReference type="GO" id="GO:0051059">
    <property type="term" value="F:NF-kappaB binding"/>
    <property type="evidence" value="ECO:0007669"/>
    <property type="project" value="TreeGrafter"/>
</dbReference>
<dbReference type="Ensembl" id="ENSECRT00000003580.1">
    <property type="protein sequence ID" value="ENSECRP00000003521.1"/>
    <property type="gene ID" value="ENSECRG00000002410.1"/>
</dbReference>
<dbReference type="PROSITE" id="PS50088">
    <property type="entry name" value="ANK_REPEAT"/>
    <property type="match status" value="3"/>
</dbReference>
<evidence type="ECO:0000313" key="10">
    <source>
        <dbReference type="Ensembl" id="ENSECRP00000003521.1"/>
    </source>
</evidence>
<organism evidence="10 11">
    <name type="scientific">Erpetoichthys calabaricus</name>
    <name type="common">Rope fish</name>
    <name type="synonym">Calamoichthys calabaricus</name>
    <dbReference type="NCBI Taxonomy" id="27687"/>
    <lineage>
        <taxon>Eukaryota</taxon>
        <taxon>Metazoa</taxon>
        <taxon>Chordata</taxon>
        <taxon>Craniata</taxon>
        <taxon>Vertebrata</taxon>
        <taxon>Euteleostomi</taxon>
        <taxon>Actinopterygii</taxon>
        <taxon>Polypteriformes</taxon>
        <taxon>Polypteridae</taxon>
        <taxon>Erpetoichthys</taxon>
    </lineage>
</organism>